<dbReference type="EMBL" id="LFOE01000002">
    <property type="protein sequence ID" value="OBY33197.1"/>
    <property type="molecule type" value="Genomic_DNA"/>
</dbReference>
<keyword evidence="2" id="KW-1185">Reference proteome</keyword>
<evidence type="ECO:0000313" key="2">
    <source>
        <dbReference type="Proteomes" id="UP000092668"/>
    </source>
</evidence>
<protein>
    <submittedName>
        <fullName evidence="1">Uncharacterized protein</fullName>
    </submittedName>
</protein>
<dbReference type="Proteomes" id="UP000092668">
    <property type="component" value="Unassembled WGS sequence"/>
</dbReference>
<evidence type="ECO:0000313" key="1">
    <source>
        <dbReference type="EMBL" id="OBY33197.1"/>
    </source>
</evidence>
<name>A0A1B8SKE8_9MYCO</name>
<dbReference type="AlphaFoldDB" id="A0A1B8SKE8"/>
<reference evidence="1 2" key="1">
    <citation type="submission" date="2015-06" db="EMBL/GenBank/DDBJ databases">
        <title>Genome sequence of Mycobacterium kumamotonense strain Roo.</title>
        <authorList>
            <person name="Greninger A.L."/>
            <person name="Cunningham G."/>
            <person name="Miller S."/>
        </authorList>
    </citation>
    <scope>NUCLEOTIDE SEQUENCE [LARGE SCALE GENOMIC DNA]</scope>
    <source>
        <strain evidence="1 2">Roo</strain>
    </source>
</reference>
<dbReference type="PATRIC" id="fig|354243.3.peg.542"/>
<sequence>MSDEGHLWVLAHRLVDPPAVLQAAAPLGALCNRHGGGTAADLFRRVLQAGGTEDALQYAQKLVVGSAEWLVDPRRHHTTRLPPCSCAGGP</sequence>
<gene>
    <name evidence="1" type="ORF">ACT18_02565</name>
</gene>
<comment type="caution">
    <text evidence="1">The sequence shown here is derived from an EMBL/GenBank/DDBJ whole genome shotgun (WGS) entry which is preliminary data.</text>
</comment>
<proteinExistence type="predicted"/>
<organism evidence="1 2">
    <name type="scientific">Mycolicibacter kumamotonensis</name>
    <dbReference type="NCBI Taxonomy" id="354243"/>
    <lineage>
        <taxon>Bacteria</taxon>
        <taxon>Bacillati</taxon>
        <taxon>Actinomycetota</taxon>
        <taxon>Actinomycetes</taxon>
        <taxon>Mycobacteriales</taxon>
        <taxon>Mycobacteriaceae</taxon>
        <taxon>Mycolicibacter</taxon>
    </lineage>
</organism>
<accession>A0A1B8SKE8</accession>